<dbReference type="Pfam" id="PF07690">
    <property type="entry name" value="MFS_1"/>
    <property type="match status" value="1"/>
</dbReference>
<evidence type="ECO:0000256" key="4">
    <source>
        <dbReference type="ARBA" id="ARBA00022989"/>
    </source>
</evidence>
<dbReference type="InterPro" id="IPR011701">
    <property type="entry name" value="MFS"/>
</dbReference>
<dbReference type="GO" id="GO:0022857">
    <property type="term" value="F:transmembrane transporter activity"/>
    <property type="evidence" value="ECO:0007669"/>
    <property type="project" value="InterPro"/>
</dbReference>
<dbReference type="RefSeq" id="WP_131977384.1">
    <property type="nucleotide sequence ID" value="NZ_SMKL01000001.1"/>
</dbReference>
<dbReference type="SUPFAM" id="SSF103473">
    <property type="entry name" value="MFS general substrate transporter"/>
    <property type="match status" value="1"/>
</dbReference>
<keyword evidence="3 6" id="KW-0812">Transmembrane</keyword>
<feature type="transmembrane region" description="Helical" evidence="6">
    <location>
        <begin position="306"/>
        <end position="325"/>
    </location>
</feature>
<organism evidence="7 8">
    <name type="scientific">Jiangella ureilytica</name>
    <dbReference type="NCBI Taxonomy" id="2530374"/>
    <lineage>
        <taxon>Bacteria</taxon>
        <taxon>Bacillati</taxon>
        <taxon>Actinomycetota</taxon>
        <taxon>Actinomycetes</taxon>
        <taxon>Jiangellales</taxon>
        <taxon>Jiangellaceae</taxon>
        <taxon>Jiangella</taxon>
    </lineage>
</organism>
<feature type="transmembrane region" description="Helical" evidence="6">
    <location>
        <begin position="220"/>
        <end position="242"/>
    </location>
</feature>
<evidence type="ECO:0000256" key="5">
    <source>
        <dbReference type="ARBA" id="ARBA00023136"/>
    </source>
</evidence>
<reference evidence="7 8" key="1">
    <citation type="submission" date="2019-02" db="EMBL/GenBank/DDBJ databases">
        <title>Draft genome sequences of novel Actinobacteria.</title>
        <authorList>
            <person name="Sahin N."/>
            <person name="Ay H."/>
            <person name="Saygin H."/>
        </authorList>
    </citation>
    <scope>NUCLEOTIDE SEQUENCE [LARGE SCALE GENOMIC DNA]</scope>
    <source>
        <strain evidence="7 8">KC603</strain>
    </source>
</reference>
<proteinExistence type="predicted"/>
<keyword evidence="4 6" id="KW-1133">Transmembrane helix</keyword>
<keyword evidence="8" id="KW-1185">Reference proteome</keyword>
<keyword evidence="5 6" id="KW-0472">Membrane</keyword>
<dbReference type="InterPro" id="IPR036259">
    <property type="entry name" value="MFS_trans_sf"/>
</dbReference>
<feature type="transmembrane region" description="Helical" evidence="6">
    <location>
        <begin position="12"/>
        <end position="35"/>
    </location>
</feature>
<accession>A0A4R4S2F6</accession>
<keyword evidence="2" id="KW-1003">Cell membrane</keyword>
<feature type="transmembrane region" description="Helical" evidence="6">
    <location>
        <begin position="41"/>
        <end position="62"/>
    </location>
</feature>
<evidence type="ECO:0000256" key="2">
    <source>
        <dbReference type="ARBA" id="ARBA00022475"/>
    </source>
</evidence>
<evidence type="ECO:0000313" key="7">
    <source>
        <dbReference type="EMBL" id="TDC56937.1"/>
    </source>
</evidence>
<dbReference type="CDD" id="cd06173">
    <property type="entry name" value="MFS_MefA_like"/>
    <property type="match status" value="1"/>
</dbReference>
<evidence type="ECO:0000256" key="6">
    <source>
        <dbReference type="SAM" id="Phobius"/>
    </source>
</evidence>
<name>A0A4R4S2F6_9ACTN</name>
<feature type="transmembrane region" description="Helical" evidence="6">
    <location>
        <begin position="370"/>
        <end position="388"/>
    </location>
</feature>
<feature type="transmembrane region" description="Helical" evidence="6">
    <location>
        <begin position="282"/>
        <end position="300"/>
    </location>
</feature>
<evidence type="ECO:0000256" key="1">
    <source>
        <dbReference type="ARBA" id="ARBA00004651"/>
    </source>
</evidence>
<feature type="transmembrane region" description="Helical" evidence="6">
    <location>
        <begin position="254"/>
        <end position="275"/>
    </location>
</feature>
<feature type="transmembrane region" description="Helical" evidence="6">
    <location>
        <begin position="346"/>
        <end position="364"/>
    </location>
</feature>
<dbReference type="GO" id="GO:0005886">
    <property type="term" value="C:plasma membrane"/>
    <property type="evidence" value="ECO:0007669"/>
    <property type="project" value="UniProtKB-SubCell"/>
</dbReference>
<dbReference type="PANTHER" id="PTHR23513:SF6">
    <property type="entry name" value="MAJOR FACILITATOR SUPERFAMILY ASSOCIATED DOMAIN-CONTAINING PROTEIN"/>
    <property type="match status" value="1"/>
</dbReference>
<dbReference type="OrthoDB" id="3460055at2"/>
<dbReference type="PANTHER" id="PTHR23513">
    <property type="entry name" value="INTEGRAL MEMBRANE EFFLUX PROTEIN-RELATED"/>
    <property type="match status" value="1"/>
</dbReference>
<feature type="transmembrane region" description="Helical" evidence="6">
    <location>
        <begin position="158"/>
        <end position="182"/>
    </location>
</feature>
<evidence type="ECO:0000256" key="3">
    <source>
        <dbReference type="ARBA" id="ARBA00022692"/>
    </source>
</evidence>
<dbReference type="Proteomes" id="UP000295621">
    <property type="component" value="Unassembled WGS sequence"/>
</dbReference>
<dbReference type="Gene3D" id="1.20.1250.20">
    <property type="entry name" value="MFS general substrate transporter like domains"/>
    <property type="match status" value="1"/>
</dbReference>
<comment type="caution">
    <text evidence="7">The sequence shown here is derived from an EMBL/GenBank/DDBJ whole genome shotgun (WGS) entry which is preliminary data.</text>
</comment>
<evidence type="ECO:0000313" key="8">
    <source>
        <dbReference type="Proteomes" id="UP000295621"/>
    </source>
</evidence>
<dbReference type="AlphaFoldDB" id="A0A4R4S2F6"/>
<protein>
    <submittedName>
        <fullName evidence="7">MFS transporter</fullName>
    </submittedName>
</protein>
<gene>
    <name evidence="7" type="ORF">E1212_00290</name>
</gene>
<sequence>MPSALAHRPFRRLTVAWTFSNFGDSALYLTVAVWAKDLTGSNAAAGLVFLALGLPVFLAPLAGQLADRVSRKRLVAVVNLVAAAGVLALLAVDDAADLWIVYVVTFGYGWVGYVTSAAQSGLLRDMLDDGDLAGANGLLTTLDQGLRLLTPLAGASVYALYGGGAVAVLTAFMLVTAALVLLTVRVDESPPTPAAEREGFRRELTAGFRHLRSTRPLADLILLMAVVFAVTGFANSTTFAIIDDGLGLPTEFFGVVSSVQGGGSIVGGLTAALLIRRVGERASVGVGLVALGGGLGLALAPSAVVVLIAAAIVGIGVVWSVVGMVTLRQRLTPPRLQGRTSAAANMALNGPQVAGTATGAALIAVVDYRVLVAAMTITILTCAIVLLVRKVAVPEPVDDEEPVAQTV</sequence>
<comment type="subcellular location">
    <subcellularLocation>
        <location evidence="1">Cell membrane</location>
        <topology evidence="1">Multi-pass membrane protein</topology>
    </subcellularLocation>
</comment>
<feature type="transmembrane region" description="Helical" evidence="6">
    <location>
        <begin position="74"/>
        <end position="92"/>
    </location>
</feature>
<dbReference type="EMBL" id="SMKL01000001">
    <property type="protein sequence ID" value="TDC56937.1"/>
    <property type="molecule type" value="Genomic_DNA"/>
</dbReference>